<accession>A0A7C9LMN8</accession>
<feature type="transmembrane region" description="Helical" evidence="1">
    <location>
        <begin position="57"/>
        <end position="75"/>
    </location>
</feature>
<feature type="transmembrane region" description="Helical" evidence="1">
    <location>
        <begin position="33"/>
        <end position="51"/>
    </location>
</feature>
<reference evidence="2 3" key="1">
    <citation type="submission" date="2019-06" db="EMBL/GenBank/DDBJ databases">
        <title>Enrichment of Autotrophic Halophilic Microorganisms from Red Sea Brine Pool Using Microbial Electrosynthesis System.</title>
        <authorList>
            <person name="Alqahtani M.F."/>
            <person name="Bajracharya S."/>
            <person name="Katuri K.P."/>
            <person name="Ali M."/>
            <person name="Saikaly P.E."/>
        </authorList>
    </citation>
    <scope>NUCLEOTIDE SEQUENCE [LARGE SCALE GENOMIC DNA]</scope>
    <source>
        <strain evidence="2">MES6</strain>
    </source>
</reference>
<gene>
    <name evidence="2" type="ORF">FH759_13625</name>
</gene>
<dbReference type="Proteomes" id="UP000483078">
    <property type="component" value="Unassembled WGS sequence"/>
</dbReference>
<dbReference type="EMBL" id="VENJ01000021">
    <property type="protein sequence ID" value="MTJ05719.1"/>
    <property type="molecule type" value="Genomic_DNA"/>
</dbReference>
<keyword evidence="1" id="KW-1133">Transmembrane helix</keyword>
<sequence length="78" mass="8224">MSKIDPALTPDSTVDTPLVAHGAQDSTTRRDGFIILAVLGFLALWGGSVALWGIPGLYLPAVALVPVIWTLLLLITRG</sequence>
<dbReference type="RefSeq" id="WP_273250627.1">
    <property type="nucleotide sequence ID" value="NZ_VENJ01000021.1"/>
</dbReference>
<comment type="caution">
    <text evidence="2">The sequence shown here is derived from an EMBL/GenBank/DDBJ whole genome shotgun (WGS) entry which is preliminary data.</text>
</comment>
<protein>
    <submittedName>
        <fullName evidence="2">Uncharacterized protein</fullName>
    </submittedName>
</protein>
<keyword evidence="1" id="KW-0472">Membrane</keyword>
<evidence type="ECO:0000313" key="3">
    <source>
        <dbReference type="Proteomes" id="UP000483078"/>
    </source>
</evidence>
<keyword evidence="1" id="KW-0812">Transmembrane</keyword>
<dbReference type="AlphaFoldDB" id="A0A7C9LMN8"/>
<evidence type="ECO:0000256" key="1">
    <source>
        <dbReference type="SAM" id="Phobius"/>
    </source>
</evidence>
<organism evidence="2 3">
    <name type="scientific">Sediminimonas qiaohouensis</name>
    <dbReference type="NCBI Taxonomy" id="552061"/>
    <lineage>
        <taxon>Bacteria</taxon>
        <taxon>Pseudomonadati</taxon>
        <taxon>Pseudomonadota</taxon>
        <taxon>Alphaproteobacteria</taxon>
        <taxon>Rhodobacterales</taxon>
        <taxon>Roseobacteraceae</taxon>
        <taxon>Sediminimonas</taxon>
    </lineage>
</organism>
<name>A0A7C9LMN8_9RHOB</name>
<proteinExistence type="predicted"/>
<evidence type="ECO:0000313" key="2">
    <source>
        <dbReference type="EMBL" id="MTJ05719.1"/>
    </source>
</evidence>